<keyword evidence="2 4" id="KW-0819">tRNA processing</keyword>
<comment type="similarity">
    <text evidence="1 4">Belongs to the tRNA pseudouridine synthase TruA family.</text>
</comment>
<feature type="compositionally biased region" description="Basic residues" evidence="5">
    <location>
        <begin position="113"/>
        <end position="122"/>
    </location>
</feature>
<evidence type="ECO:0000259" key="6">
    <source>
        <dbReference type="Pfam" id="PF01416"/>
    </source>
</evidence>
<reference evidence="7 8" key="1">
    <citation type="submission" date="2024-10" db="EMBL/GenBank/DDBJ databases">
        <title>Updated reference genomes for cyclostephanoid diatoms.</title>
        <authorList>
            <person name="Roberts W.R."/>
            <person name="Alverson A.J."/>
        </authorList>
    </citation>
    <scope>NUCLEOTIDE SEQUENCE [LARGE SCALE GENOMIC DNA]</scope>
    <source>
        <strain evidence="7 8">AJA228-03</strain>
    </source>
</reference>
<keyword evidence="8" id="KW-1185">Reference proteome</keyword>
<comment type="caution">
    <text evidence="7">The sequence shown here is derived from an EMBL/GenBank/DDBJ whole genome shotgun (WGS) entry which is preliminary data.</text>
</comment>
<dbReference type="EC" id="5.4.99.12" evidence="4"/>
<dbReference type="Gene3D" id="3.30.70.660">
    <property type="entry name" value="Pseudouridine synthase I, catalytic domain, C-terminal subdomain"/>
    <property type="match status" value="1"/>
</dbReference>
<dbReference type="PANTHER" id="PTHR11142">
    <property type="entry name" value="PSEUDOURIDYLATE SYNTHASE"/>
    <property type="match status" value="1"/>
</dbReference>
<dbReference type="InterPro" id="IPR020094">
    <property type="entry name" value="TruA/RsuA/RluB/E/F_N"/>
</dbReference>
<dbReference type="GO" id="GO:0008033">
    <property type="term" value="P:tRNA processing"/>
    <property type="evidence" value="ECO:0007669"/>
    <property type="project" value="UniProtKB-KW"/>
</dbReference>
<dbReference type="PANTHER" id="PTHR11142:SF0">
    <property type="entry name" value="TRNA PSEUDOURIDINE SYNTHASE-LIKE 1"/>
    <property type="match status" value="1"/>
</dbReference>
<feature type="domain" description="Pseudouridine synthase I TruA alpha/beta" evidence="6">
    <location>
        <begin position="381"/>
        <end position="471"/>
    </location>
</feature>
<feature type="region of interest" description="Disordered" evidence="5">
    <location>
        <begin position="73"/>
        <end position="135"/>
    </location>
</feature>
<dbReference type="Pfam" id="PF01416">
    <property type="entry name" value="PseudoU_synth_1"/>
    <property type="match status" value="1"/>
</dbReference>
<dbReference type="GO" id="GO:0160147">
    <property type="term" value="F:tRNA pseudouridine(38-40) synthase activity"/>
    <property type="evidence" value="ECO:0007669"/>
    <property type="project" value="UniProtKB-EC"/>
</dbReference>
<feature type="compositionally biased region" description="Basic residues" evidence="5">
    <location>
        <begin position="12"/>
        <end position="22"/>
    </location>
</feature>
<dbReference type="SUPFAM" id="SSF55120">
    <property type="entry name" value="Pseudouridine synthase"/>
    <property type="match status" value="1"/>
</dbReference>
<dbReference type="InterPro" id="IPR020097">
    <property type="entry name" value="PsdUridine_synth_TruA_a/b_dom"/>
</dbReference>
<dbReference type="Gene3D" id="3.30.70.580">
    <property type="entry name" value="Pseudouridine synthase I, catalytic domain, N-terminal subdomain"/>
    <property type="match status" value="1"/>
</dbReference>
<dbReference type="InterPro" id="IPR001406">
    <property type="entry name" value="PsdUridine_synth_TruA"/>
</dbReference>
<feature type="compositionally biased region" description="Polar residues" evidence="5">
    <location>
        <begin position="23"/>
        <end position="33"/>
    </location>
</feature>
<evidence type="ECO:0000256" key="5">
    <source>
        <dbReference type="SAM" id="MobiDB-lite"/>
    </source>
</evidence>
<protein>
    <recommendedName>
        <fullName evidence="4">tRNA pseudouridine synthase</fullName>
        <ecNumber evidence="4">5.4.99.12</ecNumber>
    </recommendedName>
</protein>
<dbReference type="InterPro" id="IPR020095">
    <property type="entry name" value="PsdUridine_synth_TruA_C"/>
</dbReference>
<dbReference type="InterPro" id="IPR020103">
    <property type="entry name" value="PsdUridine_synth_cat_dom_sf"/>
</dbReference>
<evidence type="ECO:0000256" key="3">
    <source>
        <dbReference type="ARBA" id="ARBA00023235"/>
    </source>
</evidence>
<evidence type="ECO:0000313" key="7">
    <source>
        <dbReference type="EMBL" id="KAL3826855.1"/>
    </source>
</evidence>
<feature type="compositionally biased region" description="Basic and acidic residues" evidence="5">
    <location>
        <begin position="88"/>
        <end position="106"/>
    </location>
</feature>
<gene>
    <name evidence="7" type="ORF">ACHAXA_005697</name>
</gene>
<dbReference type="Proteomes" id="UP001530377">
    <property type="component" value="Unassembled WGS sequence"/>
</dbReference>
<feature type="region of interest" description="Disordered" evidence="5">
    <location>
        <begin position="1"/>
        <end position="33"/>
    </location>
</feature>
<dbReference type="EMBL" id="JALLPB020000013">
    <property type="protein sequence ID" value="KAL3826855.1"/>
    <property type="molecule type" value="Genomic_DNA"/>
</dbReference>
<evidence type="ECO:0000256" key="2">
    <source>
        <dbReference type="ARBA" id="ARBA00022694"/>
    </source>
</evidence>
<name>A0ABD3SR52_9STRA</name>
<feature type="compositionally biased region" description="Polar residues" evidence="5">
    <location>
        <begin position="73"/>
        <end position="87"/>
    </location>
</feature>
<comment type="catalytic activity">
    <reaction evidence="4">
        <text>uridine(38/39/40) in tRNA = pseudouridine(38/39/40) in tRNA</text>
        <dbReference type="Rhea" id="RHEA:22376"/>
        <dbReference type="Rhea" id="RHEA-COMP:10085"/>
        <dbReference type="Rhea" id="RHEA-COMP:10087"/>
        <dbReference type="ChEBI" id="CHEBI:65314"/>
        <dbReference type="ChEBI" id="CHEBI:65315"/>
        <dbReference type="EC" id="5.4.99.12"/>
    </reaction>
</comment>
<evidence type="ECO:0000313" key="8">
    <source>
        <dbReference type="Proteomes" id="UP001530377"/>
    </source>
</evidence>
<accession>A0ABD3SR52</accession>
<keyword evidence="3 4" id="KW-0413">Isomerase</keyword>
<organism evidence="7 8">
    <name type="scientific">Cyclostephanos tholiformis</name>
    <dbReference type="NCBI Taxonomy" id="382380"/>
    <lineage>
        <taxon>Eukaryota</taxon>
        <taxon>Sar</taxon>
        <taxon>Stramenopiles</taxon>
        <taxon>Ochrophyta</taxon>
        <taxon>Bacillariophyta</taxon>
        <taxon>Coscinodiscophyceae</taxon>
        <taxon>Thalassiosirophycidae</taxon>
        <taxon>Stephanodiscales</taxon>
        <taxon>Stephanodiscaceae</taxon>
        <taxon>Cyclostephanos</taxon>
    </lineage>
</organism>
<proteinExistence type="inferred from homology"/>
<evidence type="ECO:0000256" key="1">
    <source>
        <dbReference type="ARBA" id="ARBA00009375"/>
    </source>
</evidence>
<dbReference type="AlphaFoldDB" id="A0ABD3SR52"/>
<evidence type="ECO:0000256" key="4">
    <source>
        <dbReference type="RuleBase" id="RU003792"/>
    </source>
</evidence>
<sequence>MSSPMVLPPNRSTHHTRARRHGVNSSGLSLNQYDTESDINSCVTEESNDSNIILTTAIIKCAYDGTYFKGWKASNSDSESDVQVSSRSDNEQKNDNENKRDADHDPPQAGKRGQSRRSRALQRKGGTNGKHSRLRTVEDTIRSALAKLYGDVDENYIFIDGCSRTDAGVHARSQVAQIWCTKGNLQSAHIMPTRPNSCDDSSYFLPLPFESDLSKLVFVLNRMLPPDVRVVAVSPTPYFNSPKLCEVDSAYNPDNSVAFHPTLHAIGKTYSYKFAIGSIHDPLDTQYVWHLDGSSGRAMGMNGKRFSLERALATANLFVDSNDPNMSMDTAKSRDYGAFRSAFRGTERGRVQSTICKLWKCSILRERMELLPSWETHEAVTCTAVDSTEGHVHRGSRLGKVMANSFTVVISGDRFLYKMVRNIVGTIVAVGCGHIKIEEVRIALETGKWSEKVRRICAPARGLTLIHVHYPLDLHLMSK</sequence>